<protein>
    <submittedName>
        <fullName evidence="1">DUF4252 domain-containing protein</fullName>
    </submittedName>
</protein>
<keyword evidence="2" id="KW-1185">Reference proteome</keyword>
<dbReference type="EMBL" id="WMJY01000020">
    <property type="protein sequence ID" value="MTH30182.1"/>
    <property type="molecule type" value="Genomic_DNA"/>
</dbReference>
<reference evidence="1 2" key="1">
    <citation type="journal article" date="2006" name="Int. J. Syst. Evol. Microbiol.">
        <title>Myroides pelagicus sp. nov., isolated from seawater in Thailand.</title>
        <authorList>
            <person name="Yoon J."/>
            <person name="Maneerat S."/>
            <person name="Kawai F."/>
            <person name="Yokota A."/>
        </authorList>
    </citation>
    <scope>NUCLEOTIDE SEQUENCE [LARGE SCALE GENOMIC DNA]</scope>
    <source>
        <strain evidence="1 2">SM1T</strain>
    </source>
</reference>
<dbReference type="Pfam" id="PF14060">
    <property type="entry name" value="DUF4252"/>
    <property type="match status" value="1"/>
</dbReference>
<dbReference type="AlphaFoldDB" id="A0A7K1GMP9"/>
<proteinExistence type="predicted"/>
<evidence type="ECO:0000313" key="1">
    <source>
        <dbReference type="EMBL" id="MTH30182.1"/>
    </source>
</evidence>
<organism evidence="1 2">
    <name type="scientific">Myroides pelagicus</name>
    <dbReference type="NCBI Taxonomy" id="270914"/>
    <lineage>
        <taxon>Bacteria</taxon>
        <taxon>Pseudomonadati</taxon>
        <taxon>Bacteroidota</taxon>
        <taxon>Flavobacteriia</taxon>
        <taxon>Flavobacteriales</taxon>
        <taxon>Flavobacteriaceae</taxon>
        <taxon>Myroides</taxon>
    </lineage>
</organism>
<dbReference type="InterPro" id="IPR025348">
    <property type="entry name" value="DUF4252"/>
</dbReference>
<gene>
    <name evidence="1" type="ORF">GJV77_09710</name>
</gene>
<sequence>MKHLLNQTLFALLLTLFIPINLVAQEAFKEFEKDKQVNNVIVNKKMFEMMSSVKVDQSSKEDKAYFNLISKLDDLRVFSTKNNASKEKMKSAVNSFVSQKELKQYATNNKDNVFIEIYINKNGTATNVSELVLYNQDNAKGETSIMYLKGGFSINEISALTNKMNLPINNSF</sequence>
<dbReference type="OrthoDB" id="705638at2"/>
<dbReference type="Proteomes" id="UP000488936">
    <property type="component" value="Unassembled WGS sequence"/>
</dbReference>
<evidence type="ECO:0000313" key="2">
    <source>
        <dbReference type="Proteomes" id="UP000488936"/>
    </source>
</evidence>
<accession>A0A7K1GMP9</accession>
<dbReference type="RefSeq" id="WP_155036169.1">
    <property type="nucleotide sequence ID" value="NZ_JAYMMG010000023.1"/>
</dbReference>
<name>A0A7K1GMP9_9FLAO</name>
<comment type="caution">
    <text evidence="1">The sequence shown here is derived from an EMBL/GenBank/DDBJ whole genome shotgun (WGS) entry which is preliminary data.</text>
</comment>